<evidence type="ECO:0000256" key="1">
    <source>
        <dbReference type="SAM" id="MobiDB-lite"/>
    </source>
</evidence>
<evidence type="ECO:0000313" key="2">
    <source>
        <dbReference type="EMBL" id="MRG93425.1"/>
    </source>
</evidence>
<dbReference type="Proteomes" id="UP000440224">
    <property type="component" value="Unassembled WGS sequence"/>
</dbReference>
<keyword evidence="3" id="KW-1185">Reference proteome</keyword>
<feature type="region of interest" description="Disordered" evidence="1">
    <location>
        <begin position="160"/>
        <end position="188"/>
    </location>
</feature>
<dbReference type="OrthoDB" id="9838052at2"/>
<feature type="compositionally biased region" description="Low complexity" evidence="1">
    <location>
        <begin position="30"/>
        <end position="56"/>
    </location>
</feature>
<accession>A0A6N7PT45</accession>
<protein>
    <submittedName>
        <fullName evidence="2">Uncharacterized protein</fullName>
    </submittedName>
</protein>
<comment type="caution">
    <text evidence="2">The sequence shown here is derived from an EMBL/GenBank/DDBJ whole genome shotgun (WGS) entry which is preliminary data.</text>
</comment>
<dbReference type="PROSITE" id="PS51257">
    <property type="entry name" value="PROKAR_LIPOPROTEIN"/>
    <property type="match status" value="1"/>
</dbReference>
<dbReference type="EMBL" id="WJIE01000004">
    <property type="protein sequence ID" value="MRG93425.1"/>
    <property type="molecule type" value="Genomic_DNA"/>
</dbReference>
<sequence>MKYIDIVGMVVLLAAAACGTDATRPPAPPASAGGSPEAAALEPEAAAPSAVAAEKPGPSEPTAKPSAPVDVTATLKPGAADLDVVFGADGSNVTIEVWGVDGLKLTGGATPVSASSVRKGQSLEVSVLYDAPTTTSNLAIRVSGTFSGREQAKVQSFTINAGNQPKAAPAGESKVDGDGRPVKVMKAQ</sequence>
<dbReference type="AlphaFoldDB" id="A0A6N7PT45"/>
<reference evidence="2 3" key="1">
    <citation type="submission" date="2019-10" db="EMBL/GenBank/DDBJ databases">
        <title>A soil myxobacterium in the family Polyangiaceae.</title>
        <authorList>
            <person name="Li Y."/>
            <person name="Wang J."/>
        </authorList>
    </citation>
    <scope>NUCLEOTIDE SEQUENCE [LARGE SCALE GENOMIC DNA]</scope>
    <source>
        <strain evidence="2 3">DSM 14734</strain>
    </source>
</reference>
<evidence type="ECO:0000313" key="3">
    <source>
        <dbReference type="Proteomes" id="UP000440224"/>
    </source>
</evidence>
<gene>
    <name evidence="2" type="ORF">GF068_16115</name>
</gene>
<name>A0A6N7PT45_9BACT</name>
<proteinExistence type="predicted"/>
<dbReference type="RefSeq" id="WP_153820260.1">
    <property type="nucleotide sequence ID" value="NZ_WJIE01000004.1"/>
</dbReference>
<feature type="region of interest" description="Disordered" evidence="1">
    <location>
        <begin position="21"/>
        <end position="68"/>
    </location>
</feature>
<organism evidence="2 3">
    <name type="scientific">Polyangium spumosum</name>
    <dbReference type="NCBI Taxonomy" id="889282"/>
    <lineage>
        <taxon>Bacteria</taxon>
        <taxon>Pseudomonadati</taxon>
        <taxon>Myxococcota</taxon>
        <taxon>Polyangia</taxon>
        <taxon>Polyangiales</taxon>
        <taxon>Polyangiaceae</taxon>
        <taxon>Polyangium</taxon>
    </lineage>
</organism>